<keyword evidence="4" id="KW-0378">Hydrolase</keyword>
<feature type="region of interest" description="Disordered" evidence="1">
    <location>
        <begin position="123"/>
        <end position="166"/>
    </location>
</feature>
<dbReference type="InterPro" id="IPR050742">
    <property type="entry name" value="Helicase_Restrict-Modif_Enz"/>
</dbReference>
<keyword evidence="2" id="KW-1133">Transmembrane helix</keyword>
<evidence type="ECO:0000259" key="3">
    <source>
        <dbReference type="PROSITE" id="PS51192"/>
    </source>
</evidence>
<dbReference type="KEGG" id="plw:D5F53_22210"/>
<feature type="transmembrane region" description="Helical" evidence="2">
    <location>
        <begin position="750"/>
        <end position="769"/>
    </location>
</feature>
<dbReference type="GO" id="GO:0005524">
    <property type="term" value="F:ATP binding"/>
    <property type="evidence" value="ECO:0007669"/>
    <property type="project" value="InterPro"/>
</dbReference>
<keyword evidence="2" id="KW-0472">Membrane</keyword>
<sequence length="933" mass="106003">MKFFPSNLSFRYPWRSYQKRVLHGLDHHLKNRQLHLVAPPGSGKTVLGLEVMLRINRPTIILAPTITIKQQWASRLVELFLDEDVQPEWVSTSLKRPALVTITTYQALHSLFSAAGQPTSAKKKVTAGMVPADQTGEDNQELSDTDMEDAEAEPAGRDGDREDDITDGNEAQKALELLKQQGYHTLIFDEAHHLRMSWWQSAMQLCEMLEQPTKIALTATPPYDVNPREWQRYIELCGPIDEEISVPELVRHGELCPHQDYISLTRPTHEEAAKLREFRMQAGQVKDELVRDEFLADLIVHHPWITQSEAYMEDILSSPGYYSSMVLYLRAANRPIWKEAVKLLGMKEKEAPDFTEEWLEELLGGMLHKDAHIDRELPELKALQKRLSRLGMIERRKVYMRSTPAIDKMLVQSVSKLHSIGRILEFERSMLGESMRMVILTDYIRKEDLPKDAGDEKPLNRLGVVPIFELIRRQLAEKSGSRGERELPIGILTGSFVVLPVTSMPLARACADRRGLRLSERPLAHDSRYVTMDVRDANRSAIVAIITEVFSEGGIQVLIGTAALLGEGWDAPGINSLIMASYVGSFMLSNQMRGRAIRAQRGNPDKTGAIWHLACVDTSQINGGEDLSSLARRFRSLVGLSISHQTIESGMERMGLDFRKSQTAESISDYNRDTWERARQRHLLKERWNSAIALHSSMTEELTVDRERIPKPFVFSHTVKAVLAFAVGLGLGAFIETLTSPHLLQSDAPAGFSLLISAAIALIVSSPWISKAVKMVMRHLSLERSIREVALVVYTALYDMELVETEPSLHRLRAEEEGGTVVCWLKDGTTQEKTLFLNSLQQVLDPIENPRYLLYRESRGWFATRRDYHAVPEEIGRRKEQAERFSRLWRKHIGPAELVYTRTPEGRKTLLTARTRALFSMFVKKSERVSAWR</sequence>
<keyword evidence="4" id="KW-0255">Endonuclease</keyword>
<dbReference type="EMBL" id="CP032412">
    <property type="protein sequence ID" value="AYB45834.1"/>
    <property type="molecule type" value="Genomic_DNA"/>
</dbReference>
<dbReference type="GO" id="GO:0005829">
    <property type="term" value="C:cytosol"/>
    <property type="evidence" value="ECO:0007669"/>
    <property type="project" value="TreeGrafter"/>
</dbReference>
<dbReference type="CDD" id="cd18785">
    <property type="entry name" value="SF2_C"/>
    <property type="match status" value="1"/>
</dbReference>
<dbReference type="Pfam" id="PF04851">
    <property type="entry name" value="ResIII"/>
    <property type="match status" value="1"/>
</dbReference>
<evidence type="ECO:0000313" key="5">
    <source>
        <dbReference type="Proteomes" id="UP000266552"/>
    </source>
</evidence>
<dbReference type="GO" id="GO:0004519">
    <property type="term" value="F:endonuclease activity"/>
    <property type="evidence" value="ECO:0007669"/>
    <property type="project" value="UniProtKB-KW"/>
</dbReference>
<accession>A0A385TST2</accession>
<dbReference type="AlphaFoldDB" id="A0A385TST2"/>
<keyword evidence="4" id="KW-0540">Nuclease</keyword>
<feature type="transmembrane region" description="Helical" evidence="2">
    <location>
        <begin position="571"/>
        <end position="588"/>
    </location>
</feature>
<organism evidence="4 5">
    <name type="scientific">Paenibacillus lautus</name>
    <name type="common">Bacillus lautus</name>
    <dbReference type="NCBI Taxonomy" id="1401"/>
    <lineage>
        <taxon>Bacteria</taxon>
        <taxon>Bacillati</taxon>
        <taxon>Bacillota</taxon>
        <taxon>Bacilli</taxon>
        <taxon>Bacillales</taxon>
        <taxon>Paenibacillaceae</taxon>
        <taxon>Paenibacillus</taxon>
    </lineage>
</organism>
<proteinExistence type="predicted"/>
<dbReference type="GO" id="GO:0003677">
    <property type="term" value="F:DNA binding"/>
    <property type="evidence" value="ECO:0007669"/>
    <property type="project" value="InterPro"/>
</dbReference>
<dbReference type="RefSeq" id="WP_119849491.1">
    <property type="nucleotide sequence ID" value="NZ_CP032412.1"/>
</dbReference>
<dbReference type="GO" id="GO:0016787">
    <property type="term" value="F:hydrolase activity"/>
    <property type="evidence" value="ECO:0007669"/>
    <property type="project" value="InterPro"/>
</dbReference>
<feature type="domain" description="Helicase ATP-binding" evidence="3">
    <location>
        <begin position="25"/>
        <end position="239"/>
    </location>
</feature>
<gene>
    <name evidence="4" type="ORF">D5F53_22210</name>
</gene>
<keyword evidence="2" id="KW-0812">Transmembrane</keyword>
<protein>
    <submittedName>
        <fullName evidence="4">Restriction endonuclease subunit R</fullName>
    </submittedName>
</protein>
<evidence type="ECO:0000313" key="4">
    <source>
        <dbReference type="EMBL" id="AYB45834.1"/>
    </source>
</evidence>
<dbReference type="PROSITE" id="PS51192">
    <property type="entry name" value="HELICASE_ATP_BIND_1"/>
    <property type="match status" value="1"/>
</dbReference>
<dbReference type="SUPFAM" id="SSF52540">
    <property type="entry name" value="P-loop containing nucleoside triphosphate hydrolases"/>
    <property type="match status" value="1"/>
</dbReference>
<reference evidence="4 5" key="1">
    <citation type="submission" date="2018-09" db="EMBL/GenBank/DDBJ databases">
        <title>Genome Sequence of Paenibacillus lautus Strain E7593-69, Azo Dye-Degrading Bacteria, Isolated from Commercial Tattoo Inks.</title>
        <authorList>
            <person name="Nho S.W."/>
            <person name="Kim S.-J."/>
            <person name="Kweon O."/>
            <person name="Cerniglia C.E."/>
        </authorList>
    </citation>
    <scope>NUCLEOTIDE SEQUENCE [LARGE SCALE GENOMIC DNA]</scope>
    <source>
        <strain evidence="4 5">E7593-69</strain>
    </source>
</reference>
<dbReference type="Proteomes" id="UP000266552">
    <property type="component" value="Chromosome"/>
</dbReference>
<dbReference type="PANTHER" id="PTHR47396">
    <property type="entry name" value="TYPE I RESTRICTION ENZYME ECOKI R PROTEIN"/>
    <property type="match status" value="1"/>
</dbReference>
<dbReference type="Gene3D" id="3.40.50.300">
    <property type="entry name" value="P-loop containing nucleotide triphosphate hydrolases"/>
    <property type="match status" value="2"/>
</dbReference>
<dbReference type="SMART" id="SM00487">
    <property type="entry name" value="DEXDc"/>
    <property type="match status" value="1"/>
</dbReference>
<dbReference type="InterPro" id="IPR027417">
    <property type="entry name" value="P-loop_NTPase"/>
</dbReference>
<evidence type="ECO:0000256" key="1">
    <source>
        <dbReference type="SAM" id="MobiDB-lite"/>
    </source>
</evidence>
<dbReference type="InterPro" id="IPR006935">
    <property type="entry name" value="Helicase/UvrB_N"/>
</dbReference>
<evidence type="ECO:0000256" key="2">
    <source>
        <dbReference type="SAM" id="Phobius"/>
    </source>
</evidence>
<feature type="transmembrane region" description="Helical" evidence="2">
    <location>
        <begin position="713"/>
        <end position="735"/>
    </location>
</feature>
<dbReference type="InterPro" id="IPR014001">
    <property type="entry name" value="Helicase_ATP-bd"/>
</dbReference>
<name>A0A385TST2_PAELA</name>
<feature type="compositionally biased region" description="Acidic residues" evidence="1">
    <location>
        <begin position="135"/>
        <end position="152"/>
    </location>
</feature>
<keyword evidence="5" id="KW-1185">Reference proteome</keyword>
<dbReference type="PANTHER" id="PTHR47396:SF1">
    <property type="entry name" value="ATP-DEPENDENT HELICASE IRC3-RELATED"/>
    <property type="match status" value="1"/>
</dbReference>